<proteinExistence type="predicted"/>
<keyword evidence="3" id="KW-1133">Transmembrane helix</keyword>
<feature type="region of interest" description="Disordered" evidence="2">
    <location>
        <begin position="608"/>
        <end position="706"/>
    </location>
</feature>
<name>A0A8H3AD84_9AGAM</name>
<feature type="compositionally biased region" description="Polar residues" evidence="2">
    <location>
        <begin position="32"/>
        <end position="50"/>
    </location>
</feature>
<keyword evidence="3" id="KW-0472">Membrane</keyword>
<keyword evidence="3" id="KW-0812">Transmembrane</keyword>
<feature type="compositionally biased region" description="Pro residues" evidence="2">
    <location>
        <begin position="178"/>
        <end position="193"/>
    </location>
</feature>
<feature type="transmembrane region" description="Helical" evidence="3">
    <location>
        <begin position="1055"/>
        <end position="1080"/>
    </location>
</feature>
<dbReference type="Proteomes" id="UP000663861">
    <property type="component" value="Unassembled WGS sequence"/>
</dbReference>
<feature type="compositionally biased region" description="Basic and acidic residues" evidence="2">
    <location>
        <begin position="787"/>
        <end position="803"/>
    </location>
</feature>
<feature type="coiled-coil region" evidence="1">
    <location>
        <begin position="959"/>
        <end position="993"/>
    </location>
</feature>
<evidence type="ECO:0000313" key="4">
    <source>
        <dbReference type="EMBL" id="CAE6419908.1"/>
    </source>
</evidence>
<feature type="compositionally biased region" description="Polar residues" evidence="2">
    <location>
        <begin position="633"/>
        <end position="642"/>
    </location>
</feature>
<feature type="compositionally biased region" description="Basic residues" evidence="2">
    <location>
        <begin position="109"/>
        <end position="119"/>
    </location>
</feature>
<evidence type="ECO:0000256" key="1">
    <source>
        <dbReference type="SAM" id="Coils"/>
    </source>
</evidence>
<feature type="transmembrane region" description="Helical" evidence="3">
    <location>
        <begin position="1087"/>
        <end position="1104"/>
    </location>
</feature>
<evidence type="ECO:0000313" key="5">
    <source>
        <dbReference type="Proteomes" id="UP000663861"/>
    </source>
</evidence>
<feature type="compositionally biased region" description="Basic and acidic residues" evidence="2">
    <location>
        <begin position="61"/>
        <end position="72"/>
    </location>
</feature>
<feature type="region of interest" description="Disordered" evidence="2">
    <location>
        <begin position="499"/>
        <end position="548"/>
    </location>
</feature>
<accession>A0A8H3AD84</accession>
<feature type="compositionally biased region" description="Polar residues" evidence="2">
    <location>
        <begin position="305"/>
        <end position="336"/>
    </location>
</feature>
<gene>
    <name evidence="4" type="ORF">RDB_LOCUS12108</name>
</gene>
<feature type="region of interest" description="Disordered" evidence="2">
    <location>
        <begin position="735"/>
        <end position="803"/>
    </location>
</feature>
<reference evidence="4" key="1">
    <citation type="submission" date="2021-01" db="EMBL/GenBank/DDBJ databases">
        <authorList>
            <person name="Kaushik A."/>
        </authorList>
    </citation>
    <scope>NUCLEOTIDE SEQUENCE</scope>
    <source>
        <strain evidence="4">AG4-RS23</strain>
    </source>
</reference>
<dbReference type="EMBL" id="CAJMWY010000167">
    <property type="protein sequence ID" value="CAE6419908.1"/>
    <property type="molecule type" value="Genomic_DNA"/>
</dbReference>
<sequence length="1114" mass="120032">MADGDPRMDVFGAVEPVVTHHSREPPVVDDSPSASGIPSSTRSRRTQSVDVSARPARRRRERGERDRIRAELDAAPGLVLDPRIASDVLALEKRFAAASKGKSPASRDRPHHRSHRPRHSLPITPGREHAGSVESHPLSTLPELSSPIRESDDVSQLSDPKSPTRLVGPALPSSGMPVPSPSPPRPDPPPPDSQPAIKIDAPAYSGLLPNSDPEHTSASGPGPKRTSKAAKRSSLTAMLGLTGRKKHKHGSGEEDDSTHLSVRPLNRRVDTQHTMRTFNTVYTTATAGSMESGDRASLGVGSSPGHGTNSSPGQGARSASGTSSNHGLATSPSSMEPPTIEPSAKTIARAAATRDQLTKRYDILYASLDAQAAGSPAPGLNPLQVLRWRAGARRSAEAGRNGMDGGNGEVWDREVERRIRDAPPAFQGNSIPAFLGNSLPEANSLSWLPYLEPLFMEERARADGVGAGRDEYDGSKGMTAWYVLASFVEGYISSREQATSRPESFGSDLPKSIGSDGHKSAGSDAYKSFGSDGKSLPDPPPHPNSKDVRTTAMFNAAAAYARSSGAGTGTGAISDDASASGSRFAIIDRAFRARSKSSVVVDSFNRSRQGSLGVNSEPPSPSHMSTPIPPVPSSQTSQSYNGKPSKLVGPVLSRSGSQIHHSRSQSQARSISAGNGPKQSTNDFGVLNSKPVGQVQPQGDGKMSPASSRLNLTNFIIGGAAVLGLNMLRGGARQPLAKDGVSGSENEAERLSSDCWPSDLDLNSKRHGGLSDGEGGRVKRRKKTWRERHAGEVPLSDGDRERSGEVRRNLRLEKVVFEPVEVGPELVNQEPSEQEREKMCKDDYEKKKVILDEAEEELAKANERLYGFARLLGELNTVHRNGSDVFGEMFTAVPPEVVHVLTPELSETDEPVTPTTPNYLPLISFSKQLGDLETVPTAVDHIGRTTLDADLPIAAFDALRTLEGELTEISKQIMELRNLCDKTERERENVKGLYESTAGSVGTTYPECTKIEQLLGSLVTEDMPWLPSWLPLWVRHLLEIFSGQIQFLVENGLRIYGYLYSGFSLISLVFKLFISLFLFVARFVRSYWFVFLGVGLAGVGYLMMVPPEGFEVDV</sequence>
<protein>
    <submittedName>
        <fullName evidence="4">Uncharacterized protein</fullName>
    </submittedName>
</protein>
<comment type="caution">
    <text evidence="4">The sequence shown here is derived from an EMBL/GenBank/DDBJ whole genome shotgun (WGS) entry which is preliminary data.</text>
</comment>
<feature type="region of interest" description="Disordered" evidence="2">
    <location>
        <begin position="96"/>
        <end position="276"/>
    </location>
</feature>
<feature type="region of interest" description="Disordered" evidence="2">
    <location>
        <begin position="1"/>
        <end position="83"/>
    </location>
</feature>
<feature type="region of interest" description="Disordered" evidence="2">
    <location>
        <begin position="289"/>
        <end position="342"/>
    </location>
</feature>
<dbReference type="AlphaFoldDB" id="A0A8H3AD84"/>
<organism evidence="4 5">
    <name type="scientific">Rhizoctonia solani</name>
    <dbReference type="NCBI Taxonomy" id="456999"/>
    <lineage>
        <taxon>Eukaryota</taxon>
        <taxon>Fungi</taxon>
        <taxon>Dikarya</taxon>
        <taxon>Basidiomycota</taxon>
        <taxon>Agaricomycotina</taxon>
        <taxon>Agaricomycetes</taxon>
        <taxon>Cantharellales</taxon>
        <taxon>Ceratobasidiaceae</taxon>
        <taxon>Rhizoctonia</taxon>
    </lineage>
</organism>
<evidence type="ECO:0000256" key="2">
    <source>
        <dbReference type="SAM" id="MobiDB-lite"/>
    </source>
</evidence>
<feature type="coiled-coil region" evidence="1">
    <location>
        <begin position="844"/>
        <end position="871"/>
    </location>
</feature>
<feature type="compositionally biased region" description="Low complexity" evidence="2">
    <location>
        <begin position="653"/>
        <end position="674"/>
    </location>
</feature>
<keyword evidence="1" id="KW-0175">Coiled coil</keyword>
<evidence type="ECO:0000256" key="3">
    <source>
        <dbReference type="SAM" id="Phobius"/>
    </source>
</evidence>